<name>A0A2U9TE37_9GAMM</name>
<keyword evidence="4 7" id="KW-0686">Riboflavin biosynthesis</keyword>
<dbReference type="InterPro" id="IPR002180">
    <property type="entry name" value="LS/RS"/>
</dbReference>
<evidence type="ECO:0000313" key="9">
    <source>
        <dbReference type="Proteomes" id="UP000249447"/>
    </source>
</evidence>
<dbReference type="HAMAP" id="MF_00178">
    <property type="entry name" value="Lumazine_synth"/>
    <property type="match status" value="1"/>
</dbReference>
<dbReference type="KEGG" id="lmb:C9I47_0749"/>
<evidence type="ECO:0000256" key="1">
    <source>
        <dbReference type="ARBA" id="ARBA00004917"/>
    </source>
</evidence>
<dbReference type="RefSeq" id="WP_111265637.1">
    <property type="nucleotide sequence ID" value="NZ_CP029843.1"/>
</dbReference>
<comment type="similarity">
    <text evidence="2 7">Belongs to the DMRL synthase family.</text>
</comment>
<evidence type="ECO:0000256" key="7">
    <source>
        <dbReference type="HAMAP-Rule" id="MF_00178"/>
    </source>
</evidence>
<dbReference type="CDD" id="cd09209">
    <property type="entry name" value="Lumazine_synthase-I"/>
    <property type="match status" value="1"/>
</dbReference>
<evidence type="ECO:0000313" key="8">
    <source>
        <dbReference type="EMBL" id="AWV06470.1"/>
    </source>
</evidence>
<feature type="binding site" evidence="7">
    <location>
        <position position="114"/>
    </location>
    <ligand>
        <name>5-amino-6-(D-ribitylamino)uracil</name>
        <dbReference type="ChEBI" id="CHEBI:15934"/>
    </ligand>
</feature>
<dbReference type="EC" id="2.5.1.78" evidence="3 7"/>
<keyword evidence="5 7" id="KW-0808">Transferase</keyword>
<evidence type="ECO:0000256" key="2">
    <source>
        <dbReference type="ARBA" id="ARBA00007424"/>
    </source>
</evidence>
<dbReference type="PANTHER" id="PTHR21058">
    <property type="entry name" value="6,7-DIMETHYL-8-RIBITYLLUMAZINE SYNTHASE DMRL SYNTHASE LUMAZINE SYNTHASE"/>
    <property type="match status" value="1"/>
</dbReference>
<gene>
    <name evidence="7" type="primary">ribH</name>
    <name evidence="8" type="ORF">C9I47_0749</name>
</gene>
<feature type="binding site" evidence="7">
    <location>
        <begin position="57"/>
        <end position="59"/>
    </location>
    <ligand>
        <name>5-amino-6-(D-ribitylamino)uracil</name>
        <dbReference type="ChEBI" id="CHEBI:15934"/>
    </ligand>
</feature>
<dbReference type="Gene3D" id="3.40.50.960">
    <property type="entry name" value="Lumazine/riboflavin synthase"/>
    <property type="match status" value="1"/>
</dbReference>
<comment type="function">
    <text evidence="7">Catalyzes the formation of 6,7-dimethyl-8-ribityllumazine by condensation of 5-amino-6-(D-ribitylamino)uracil with 3,4-dihydroxy-2-butanone 4-phosphate. This is the penultimate step in the biosynthesis of riboflavin.</text>
</comment>
<evidence type="ECO:0000256" key="4">
    <source>
        <dbReference type="ARBA" id="ARBA00022619"/>
    </source>
</evidence>
<organism evidence="8 9">
    <name type="scientific">Marilutibacter maris</name>
    <dbReference type="NCBI Taxonomy" id="1605891"/>
    <lineage>
        <taxon>Bacteria</taxon>
        <taxon>Pseudomonadati</taxon>
        <taxon>Pseudomonadota</taxon>
        <taxon>Gammaproteobacteria</taxon>
        <taxon>Lysobacterales</taxon>
        <taxon>Lysobacteraceae</taxon>
        <taxon>Marilutibacter</taxon>
    </lineage>
</organism>
<dbReference type="Pfam" id="PF00885">
    <property type="entry name" value="DMRL_synthase"/>
    <property type="match status" value="1"/>
</dbReference>
<sequence>MSHIEGDLRSPSGARYAIIASRWNPRITDTLVAGARKTFVENGVAESAVDVIRVPGAWEIPVTAARLAEAGGHAAIVALGCVVRGDTRHYEQVADGCSDALMRVSLDYGVPVANGVLAVDRFEDAEARAGGSHGNKGEEAALVAIEMAHLLSQLPAGFDVPSDVLMEKAS</sequence>
<feature type="binding site" evidence="7">
    <location>
        <position position="128"/>
    </location>
    <ligand>
        <name>(2S)-2-hydroxy-3-oxobutyl phosphate</name>
        <dbReference type="ChEBI" id="CHEBI:58830"/>
    </ligand>
</feature>
<dbReference type="GO" id="GO:0005829">
    <property type="term" value="C:cytosol"/>
    <property type="evidence" value="ECO:0007669"/>
    <property type="project" value="TreeGrafter"/>
</dbReference>
<reference evidence="8 9" key="1">
    <citation type="submission" date="2018-05" db="EMBL/GenBank/DDBJ databases">
        <title>The complete genome of Lysobacter maris HZ9B, a marine bacterium antagonistic against terrestrial plant pathogens.</title>
        <authorList>
            <person name="Zhang X.-Q."/>
        </authorList>
    </citation>
    <scope>NUCLEOTIDE SEQUENCE [LARGE SCALE GENOMIC DNA]</scope>
    <source>
        <strain evidence="8 9">HZ9B</strain>
    </source>
</reference>
<feature type="active site" description="Proton donor" evidence="7">
    <location>
        <position position="89"/>
    </location>
</feature>
<feature type="binding site" evidence="7">
    <location>
        <position position="23"/>
    </location>
    <ligand>
        <name>5-amino-6-(D-ribitylamino)uracil</name>
        <dbReference type="ChEBI" id="CHEBI:15934"/>
    </ligand>
</feature>
<evidence type="ECO:0000256" key="5">
    <source>
        <dbReference type="ARBA" id="ARBA00022679"/>
    </source>
</evidence>
<keyword evidence="9" id="KW-1185">Reference proteome</keyword>
<dbReference type="OrthoDB" id="9809709at2"/>
<comment type="pathway">
    <text evidence="1 7">Cofactor biosynthesis; riboflavin biosynthesis; riboflavin from 2-hydroxy-3-oxobutyl phosphate and 5-amino-6-(D-ribitylamino)uracil: step 1/2.</text>
</comment>
<dbReference type="GO" id="GO:0009231">
    <property type="term" value="P:riboflavin biosynthetic process"/>
    <property type="evidence" value="ECO:0007669"/>
    <property type="project" value="UniProtKB-UniRule"/>
</dbReference>
<comment type="subunit">
    <text evidence="7">Forms an icosahedral capsid composed of 60 subunits, arranged as a dodecamer of pentamers.</text>
</comment>
<dbReference type="PANTHER" id="PTHR21058:SF0">
    <property type="entry name" value="6,7-DIMETHYL-8-RIBITYLLUMAZINE SYNTHASE"/>
    <property type="match status" value="1"/>
</dbReference>
<dbReference type="EMBL" id="CP029843">
    <property type="protein sequence ID" value="AWV06470.1"/>
    <property type="molecule type" value="Genomic_DNA"/>
</dbReference>
<protein>
    <recommendedName>
        <fullName evidence="3 7">6,7-dimethyl-8-ribityllumazine synthase</fullName>
        <shortName evidence="7">DMRL synthase</shortName>
        <shortName evidence="7">LS</shortName>
        <shortName evidence="7">Lumazine synthase</shortName>
        <ecNumber evidence="3 7">2.5.1.78</ecNumber>
    </recommendedName>
</protein>
<dbReference type="NCBIfam" id="TIGR00114">
    <property type="entry name" value="lumazine-synth"/>
    <property type="match status" value="1"/>
</dbReference>
<accession>A0A2U9TE37</accession>
<dbReference type="AlphaFoldDB" id="A0A2U9TE37"/>
<dbReference type="GO" id="GO:0009349">
    <property type="term" value="C:riboflavin synthase complex"/>
    <property type="evidence" value="ECO:0007669"/>
    <property type="project" value="UniProtKB-UniRule"/>
</dbReference>
<dbReference type="SUPFAM" id="SSF52121">
    <property type="entry name" value="Lumazine synthase"/>
    <property type="match status" value="1"/>
</dbReference>
<evidence type="ECO:0000256" key="3">
    <source>
        <dbReference type="ARBA" id="ARBA00012664"/>
    </source>
</evidence>
<dbReference type="InterPro" id="IPR036467">
    <property type="entry name" value="LS/RS_sf"/>
</dbReference>
<dbReference type="Proteomes" id="UP000249447">
    <property type="component" value="Chromosome"/>
</dbReference>
<dbReference type="UniPathway" id="UPA00275">
    <property type="reaction ID" value="UER00404"/>
</dbReference>
<dbReference type="GO" id="GO:0000906">
    <property type="term" value="F:6,7-dimethyl-8-ribityllumazine synthase activity"/>
    <property type="evidence" value="ECO:0007669"/>
    <property type="project" value="UniProtKB-UniRule"/>
</dbReference>
<feature type="binding site" evidence="7">
    <location>
        <begin position="86"/>
        <end position="87"/>
    </location>
    <ligand>
        <name>(2S)-2-hydroxy-3-oxobutyl phosphate</name>
        <dbReference type="ChEBI" id="CHEBI:58830"/>
    </ligand>
</feature>
<proteinExistence type="inferred from homology"/>
<feature type="binding site" evidence="7">
    <location>
        <begin position="81"/>
        <end position="83"/>
    </location>
    <ligand>
        <name>5-amino-6-(D-ribitylamino)uracil</name>
        <dbReference type="ChEBI" id="CHEBI:15934"/>
    </ligand>
</feature>
<comment type="catalytic activity">
    <reaction evidence="6 7">
        <text>(2S)-2-hydroxy-3-oxobutyl phosphate + 5-amino-6-(D-ribitylamino)uracil = 6,7-dimethyl-8-(1-D-ribityl)lumazine + phosphate + 2 H2O + H(+)</text>
        <dbReference type="Rhea" id="RHEA:26152"/>
        <dbReference type="ChEBI" id="CHEBI:15377"/>
        <dbReference type="ChEBI" id="CHEBI:15378"/>
        <dbReference type="ChEBI" id="CHEBI:15934"/>
        <dbReference type="ChEBI" id="CHEBI:43474"/>
        <dbReference type="ChEBI" id="CHEBI:58201"/>
        <dbReference type="ChEBI" id="CHEBI:58830"/>
        <dbReference type="EC" id="2.5.1.78"/>
    </reaction>
</comment>
<dbReference type="InterPro" id="IPR034964">
    <property type="entry name" value="LS"/>
</dbReference>
<evidence type="ECO:0000256" key="6">
    <source>
        <dbReference type="ARBA" id="ARBA00048785"/>
    </source>
</evidence>